<gene>
    <name evidence="1" type="ORF">UT24_C0008G0059</name>
</gene>
<comment type="caution">
    <text evidence="1">The sequence shown here is derived from an EMBL/GenBank/DDBJ whole genome shotgun (WGS) entry which is preliminary data.</text>
</comment>
<reference evidence="1 2" key="1">
    <citation type="journal article" date="2015" name="Nature">
        <title>rRNA introns, odd ribosomes, and small enigmatic genomes across a large radiation of phyla.</title>
        <authorList>
            <person name="Brown C.T."/>
            <person name="Hug L.A."/>
            <person name="Thomas B.C."/>
            <person name="Sharon I."/>
            <person name="Castelle C.J."/>
            <person name="Singh A."/>
            <person name="Wilkins M.J."/>
            <person name="Williams K.H."/>
            <person name="Banfield J.F."/>
        </authorList>
    </citation>
    <scope>NUCLEOTIDE SEQUENCE [LARGE SCALE GENOMIC DNA]</scope>
</reference>
<evidence type="ECO:0000313" key="1">
    <source>
        <dbReference type="EMBL" id="KKR00931.1"/>
    </source>
</evidence>
<name>A0A0G0MKL3_9BACT</name>
<protein>
    <submittedName>
        <fullName evidence="1">Uncharacterized protein</fullName>
    </submittedName>
</protein>
<dbReference type="STRING" id="1618574.UT24_C0008G0059"/>
<dbReference type="AlphaFoldDB" id="A0A0G0MKL3"/>
<dbReference type="EMBL" id="LBWB01000008">
    <property type="protein sequence ID" value="KKR00931.1"/>
    <property type="molecule type" value="Genomic_DNA"/>
</dbReference>
<evidence type="ECO:0000313" key="2">
    <source>
        <dbReference type="Proteomes" id="UP000033881"/>
    </source>
</evidence>
<sequence length="66" mass="7573">MNNHTYNLIKSLTKKAQAVSKYDTYLRDAGSCEECKNLWNSLKNKDQSQLEEIKKVLESHAKQGSL</sequence>
<accession>A0A0G0MKL3</accession>
<dbReference type="Proteomes" id="UP000033881">
    <property type="component" value="Unassembled WGS sequence"/>
</dbReference>
<proteinExistence type="predicted"/>
<organism evidence="1 2">
    <name type="scientific">Candidatus Woesebacteria bacterium GW2011_GWB1_39_12</name>
    <dbReference type="NCBI Taxonomy" id="1618574"/>
    <lineage>
        <taxon>Bacteria</taxon>
        <taxon>Candidatus Woeseibacteriota</taxon>
    </lineage>
</organism>